<sequence length="69" mass="8220">MCISLNCSNENRNGYCIFLRISKHYERLSNIKSEITEKVNLLEFKKHKQEILTIIEETFKDKVDTLVKE</sequence>
<accession>X1BBJ8</accession>
<dbReference type="EMBL" id="BART01017511">
    <property type="protein sequence ID" value="GAG78597.1"/>
    <property type="molecule type" value="Genomic_DNA"/>
</dbReference>
<dbReference type="AlphaFoldDB" id="X1BBJ8"/>
<protein>
    <submittedName>
        <fullName evidence="1">Uncharacterized protein</fullName>
    </submittedName>
</protein>
<evidence type="ECO:0000313" key="1">
    <source>
        <dbReference type="EMBL" id="GAG78597.1"/>
    </source>
</evidence>
<proteinExistence type="predicted"/>
<comment type="caution">
    <text evidence="1">The sequence shown here is derived from an EMBL/GenBank/DDBJ whole genome shotgun (WGS) entry which is preliminary data.</text>
</comment>
<name>X1BBJ8_9ZZZZ</name>
<gene>
    <name evidence="1" type="ORF">S01H4_33306</name>
</gene>
<organism evidence="1">
    <name type="scientific">marine sediment metagenome</name>
    <dbReference type="NCBI Taxonomy" id="412755"/>
    <lineage>
        <taxon>unclassified sequences</taxon>
        <taxon>metagenomes</taxon>
        <taxon>ecological metagenomes</taxon>
    </lineage>
</organism>
<reference evidence="1" key="1">
    <citation type="journal article" date="2014" name="Front. Microbiol.">
        <title>High frequency of phylogenetically diverse reductive dehalogenase-homologous genes in deep subseafloor sedimentary metagenomes.</title>
        <authorList>
            <person name="Kawai M."/>
            <person name="Futagami T."/>
            <person name="Toyoda A."/>
            <person name="Takaki Y."/>
            <person name="Nishi S."/>
            <person name="Hori S."/>
            <person name="Arai W."/>
            <person name="Tsubouchi T."/>
            <person name="Morono Y."/>
            <person name="Uchiyama I."/>
            <person name="Ito T."/>
            <person name="Fujiyama A."/>
            <person name="Inagaki F."/>
            <person name="Takami H."/>
        </authorList>
    </citation>
    <scope>NUCLEOTIDE SEQUENCE</scope>
    <source>
        <strain evidence="1">Expedition CK06-06</strain>
    </source>
</reference>